<evidence type="ECO:0000313" key="2">
    <source>
        <dbReference type="Proteomes" id="UP000814128"/>
    </source>
</evidence>
<evidence type="ECO:0000313" key="1">
    <source>
        <dbReference type="EMBL" id="KAI0031020.1"/>
    </source>
</evidence>
<proteinExistence type="predicted"/>
<comment type="caution">
    <text evidence="1">The sequence shown here is derived from an EMBL/GenBank/DDBJ whole genome shotgun (WGS) entry which is preliminary data.</text>
</comment>
<gene>
    <name evidence="1" type="ORF">K488DRAFT_87225</name>
</gene>
<protein>
    <submittedName>
        <fullName evidence="1">Uncharacterized protein</fullName>
    </submittedName>
</protein>
<dbReference type="EMBL" id="MU273596">
    <property type="protein sequence ID" value="KAI0031020.1"/>
    <property type="molecule type" value="Genomic_DNA"/>
</dbReference>
<dbReference type="Proteomes" id="UP000814128">
    <property type="component" value="Unassembled WGS sequence"/>
</dbReference>
<accession>A0ACB8QH62</accession>
<reference evidence="1" key="2">
    <citation type="journal article" date="2022" name="New Phytol.">
        <title>Evolutionary transition to the ectomycorrhizal habit in the genomes of a hyperdiverse lineage of mushroom-forming fungi.</title>
        <authorList>
            <person name="Looney B."/>
            <person name="Miyauchi S."/>
            <person name="Morin E."/>
            <person name="Drula E."/>
            <person name="Courty P.E."/>
            <person name="Kohler A."/>
            <person name="Kuo A."/>
            <person name="LaButti K."/>
            <person name="Pangilinan J."/>
            <person name="Lipzen A."/>
            <person name="Riley R."/>
            <person name="Andreopoulos W."/>
            <person name="He G."/>
            <person name="Johnson J."/>
            <person name="Nolan M."/>
            <person name="Tritt A."/>
            <person name="Barry K.W."/>
            <person name="Grigoriev I.V."/>
            <person name="Nagy L.G."/>
            <person name="Hibbett D."/>
            <person name="Henrissat B."/>
            <person name="Matheny P.B."/>
            <person name="Labbe J."/>
            <person name="Martin F.M."/>
        </authorList>
    </citation>
    <scope>NUCLEOTIDE SEQUENCE</scope>
    <source>
        <strain evidence="1">EC-137</strain>
    </source>
</reference>
<name>A0ACB8QH62_9AGAM</name>
<sequence>MSSPGPTVATPQPLSSSPPPANESSSPPAQNHYNPLREPGELEPKLQITEHKMCTLCRKPNEKPAYRLCPACRAKNREYSRKAKERKREKMKQIAEEERAPREGGSSASAHIGMVPSAVPSAGQKKRKRSRDPSPAGGEQSHKKRPSAPLAPPPVASVDPDEYQFASDAIAALADVRRRTPMRLNFRFTYAVVASDDVPHQKRLTQVVSSLRDKAGLTFSLQAKLLDPGSSSYARHNAITERYRCRCMRSSASSSSAGKTSPLKRKQSDISSWLGNGQNVPSDQQVKDDKCGGMVYVSSEWDTRSHPGGIKGQRIVVCVVHTDRDATKAPA</sequence>
<keyword evidence="2" id="KW-1185">Reference proteome</keyword>
<reference evidence="1" key="1">
    <citation type="submission" date="2021-02" db="EMBL/GenBank/DDBJ databases">
        <authorList>
            <consortium name="DOE Joint Genome Institute"/>
            <person name="Ahrendt S."/>
            <person name="Looney B.P."/>
            <person name="Miyauchi S."/>
            <person name="Morin E."/>
            <person name="Drula E."/>
            <person name="Courty P.E."/>
            <person name="Chicoki N."/>
            <person name="Fauchery L."/>
            <person name="Kohler A."/>
            <person name="Kuo A."/>
            <person name="Labutti K."/>
            <person name="Pangilinan J."/>
            <person name="Lipzen A."/>
            <person name="Riley R."/>
            <person name="Andreopoulos W."/>
            <person name="He G."/>
            <person name="Johnson J."/>
            <person name="Barry K.W."/>
            <person name="Grigoriev I.V."/>
            <person name="Nagy L."/>
            <person name="Hibbett D."/>
            <person name="Henrissat B."/>
            <person name="Matheny P.B."/>
            <person name="Labbe J."/>
            <person name="Martin F."/>
        </authorList>
    </citation>
    <scope>NUCLEOTIDE SEQUENCE</scope>
    <source>
        <strain evidence="1">EC-137</strain>
    </source>
</reference>
<organism evidence="1 2">
    <name type="scientific">Vararia minispora EC-137</name>
    <dbReference type="NCBI Taxonomy" id="1314806"/>
    <lineage>
        <taxon>Eukaryota</taxon>
        <taxon>Fungi</taxon>
        <taxon>Dikarya</taxon>
        <taxon>Basidiomycota</taxon>
        <taxon>Agaricomycotina</taxon>
        <taxon>Agaricomycetes</taxon>
        <taxon>Russulales</taxon>
        <taxon>Lachnocladiaceae</taxon>
        <taxon>Vararia</taxon>
    </lineage>
</organism>